<name>A0A7Y9S5J3_9MICC</name>
<dbReference type="InterPro" id="IPR020846">
    <property type="entry name" value="MFS_dom"/>
</dbReference>
<dbReference type="EMBL" id="JACBYQ010000001">
    <property type="protein sequence ID" value="NYE94954.1"/>
    <property type="molecule type" value="Genomic_DNA"/>
</dbReference>
<feature type="transmembrane region" description="Helical" evidence="6">
    <location>
        <begin position="137"/>
        <end position="160"/>
    </location>
</feature>
<dbReference type="NCBIfam" id="NF033135">
    <property type="entry name" value="cmx_cmrA"/>
    <property type="match status" value="1"/>
</dbReference>
<dbReference type="PANTHER" id="PTHR43124">
    <property type="entry name" value="PURINE EFFLUX PUMP PBUE"/>
    <property type="match status" value="1"/>
</dbReference>
<evidence type="ECO:0000256" key="5">
    <source>
        <dbReference type="ARBA" id="ARBA00023136"/>
    </source>
</evidence>
<feature type="domain" description="Major facilitator superfamily (MFS) profile" evidence="7">
    <location>
        <begin position="12"/>
        <end position="395"/>
    </location>
</feature>
<dbReference type="InterPro" id="IPR011701">
    <property type="entry name" value="MFS"/>
</dbReference>
<proteinExistence type="predicted"/>
<evidence type="ECO:0000313" key="8">
    <source>
        <dbReference type="EMBL" id="NYE94954.1"/>
    </source>
</evidence>
<keyword evidence="3 6" id="KW-0812">Transmembrane</keyword>
<dbReference type="SUPFAM" id="SSF103473">
    <property type="entry name" value="MFS general substrate transporter"/>
    <property type="match status" value="1"/>
</dbReference>
<feature type="transmembrane region" description="Helical" evidence="6">
    <location>
        <begin position="50"/>
        <end position="71"/>
    </location>
</feature>
<feature type="transmembrane region" description="Helical" evidence="6">
    <location>
        <begin position="166"/>
        <end position="186"/>
    </location>
</feature>
<keyword evidence="5 6" id="KW-0472">Membrane</keyword>
<dbReference type="Proteomes" id="UP000521748">
    <property type="component" value="Unassembled WGS sequence"/>
</dbReference>
<reference evidence="8 9" key="1">
    <citation type="submission" date="2020-07" db="EMBL/GenBank/DDBJ databases">
        <title>Sequencing the genomes of 1000 actinobacteria strains.</title>
        <authorList>
            <person name="Klenk H.-P."/>
        </authorList>
    </citation>
    <scope>NUCLEOTIDE SEQUENCE [LARGE SCALE GENOMIC DNA]</scope>
    <source>
        <strain evidence="8 9">DSM 102047</strain>
    </source>
</reference>
<evidence type="ECO:0000259" key="7">
    <source>
        <dbReference type="PROSITE" id="PS50850"/>
    </source>
</evidence>
<dbReference type="Gene3D" id="1.20.1250.20">
    <property type="entry name" value="MFS general substrate transporter like domains"/>
    <property type="match status" value="1"/>
</dbReference>
<evidence type="ECO:0000313" key="9">
    <source>
        <dbReference type="Proteomes" id="UP000521748"/>
    </source>
</evidence>
<evidence type="ECO:0000256" key="2">
    <source>
        <dbReference type="ARBA" id="ARBA00022475"/>
    </source>
</evidence>
<dbReference type="PANTHER" id="PTHR43124:SF3">
    <property type="entry name" value="CHLORAMPHENICOL EFFLUX PUMP RV0191"/>
    <property type="match status" value="1"/>
</dbReference>
<dbReference type="GO" id="GO:0022857">
    <property type="term" value="F:transmembrane transporter activity"/>
    <property type="evidence" value="ECO:0007669"/>
    <property type="project" value="InterPro"/>
</dbReference>
<keyword evidence="4 6" id="KW-1133">Transmembrane helix</keyword>
<keyword evidence="2" id="KW-1003">Cell membrane</keyword>
<feature type="transmembrane region" description="Helical" evidence="6">
    <location>
        <begin position="217"/>
        <end position="239"/>
    </location>
</feature>
<feature type="transmembrane region" description="Helical" evidence="6">
    <location>
        <begin position="373"/>
        <end position="390"/>
    </location>
</feature>
<feature type="transmembrane region" description="Helical" evidence="6">
    <location>
        <begin position="107"/>
        <end position="130"/>
    </location>
</feature>
<sequence>MTASTRPRLPLAVFVIGLGIFCLGTSEFMIAGLLPDITQAFGVDIPQAGWLITIFAIGMLLGAPIMTLLTLKLPRKTTLLGAGLLFIVAHVLSATTDNFTVLMATRAVAALACATFWSVGAVVSVTLAGAGRTAQALAVTVGGLTVANIIGVPAGTWLGAQFGWQSAFWAVAALTALSVLAMILLVPHTARPSGGNTNTSMSSLVRAELSAFRQGRIWLALLTTMLFQAAVFCTFSYLAPLMIQVAGIPESAVAGVLLIFGLGSLLGVTIGGRYADRNPMLNVLLSLSTMALALLALLLTAGNPWGLIISTFFFGVTGFSIAAALNSRVFGFAGNAPTLAASVSTSAFNIGNALGPWLGGLVIGLGLGLRAPIWISITLAVLAVVVALISRQVEKRPLKSATPIPSTEGAIHESPIY</sequence>
<dbReference type="AlphaFoldDB" id="A0A7Y9S5J3"/>
<organism evidence="8 9">
    <name type="scientific">Psychromicrobium silvestre</name>
    <dbReference type="NCBI Taxonomy" id="1645614"/>
    <lineage>
        <taxon>Bacteria</taxon>
        <taxon>Bacillati</taxon>
        <taxon>Actinomycetota</taxon>
        <taxon>Actinomycetes</taxon>
        <taxon>Micrococcales</taxon>
        <taxon>Micrococcaceae</taxon>
        <taxon>Psychromicrobium</taxon>
    </lineage>
</organism>
<comment type="subcellular location">
    <subcellularLocation>
        <location evidence="1">Cell membrane</location>
        <topology evidence="1">Multi-pass membrane protein</topology>
    </subcellularLocation>
</comment>
<accession>A0A7Y9S5J3</accession>
<protein>
    <submittedName>
        <fullName evidence="8">DHA1 family chloramphenicol resistance protein-like MFS transporter</fullName>
    </submittedName>
</protein>
<feature type="transmembrane region" description="Helical" evidence="6">
    <location>
        <begin position="280"/>
        <end position="299"/>
    </location>
</feature>
<comment type="caution">
    <text evidence="8">The sequence shown here is derived from an EMBL/GenBank/DDBJ whole genome shotgun (WGS) entry which is preliminary data.</text>
</comment>
<dbReference type="Pfam" id="PF07690">
    <property type="entry name" value="MFS_1"/>
    <property type="match status" value="1"/>
</dbReference>
<evidence type="ECO:0000256" key="1">
    <source>
        <dbReference type="ARBA" id="ARBA00004651"/>
    </source>
</evidence>
<feature type="transmembrane region" description="Helical" evidence="6">
    <location>
        <begin position="251"/>
        <end position="268"/>
    </location>
</feature>
<dbReference type="RefSeq" id="WP_179388661.1">
    <property type="nucleotide sequence ID" value="NZ_JACBYQ010000001.1"/>
</dbReference>
<feature type="transmembrane region" description="Helical" evidence="6">
    <location>
        <begin position="346"/>
        <end position="367"/>
    </location>
</feature>
<dbReference type="InterPro" id="IPR050189">
    <property type="entry name" value="MFS_Efflux_Transporters"/>
</dbReference>
<dbReference type="InterPro" id="IPR036259">
    <property type="entry name" value="MFS_trans_sf"/>
</dbReference>
<evidence type="ECO:0000256" key="4">
    <source>
        <dbReference type="ARBA" id="ARBA00022989"/>
    </source>
</evidence>
<evidence type="ECO:0000256" key="6">
    <source>
        <dbReference type="SAM" id="Phobius"/>
    </source>
</evidence>
<dbReference type="GO" id="GO:0005886">
    <property type="term" value="C:plasma membrane"/>
    <property type="evidence" value="ECO:0007669"/>
    <property type="project" value="UniProtKB-SubCell"/>
</dbReference>
<feature type="transmembrane region" description="Helical" evidence="6">
    <location>
        <begin position="78"/>
        <end position="95"/>
    </location>
</feature>
<keyword evidence="9" id="KW-1185">Reference proteome</keyword>
<gene>
    <name evidence="8" type="ORF">FHU41_001175</name>
</gene>
<feature type="transmembrane region" description="Helical" evidence="6">
    <location>
        <begin position="305"/>
        <end position="325"/>
    </location>
</feature>
<dbReference type="CDD" id="cd17324">
    <property type="entry name" value="MFS_NepI_like"/>
    <property type="match status" value="1"/>
</dbReference>
<evidence type="ECO:0000256" key="3">
    <source>
        <dbReference type="ARBA" id="ARBA00022692"/>
    </source>
</evidence>
<dbReference type="PROSITE" id="PS50850">
    <property type="entry name" value="MFS"/>
    <property type="match status" value="1"/>
</dbReference>